<keyword evidence="4" id="KW-1185">Reference proteome</keyword>
<dbReference type="InterPro" id="IPR013424">
    <property type="entry name" value="Ice-binding_C"/>
</dbReference>
<proteinExistence type="predicted"/>
<feature type="domain" description="Ice-binding protein C-terminal" evidence="2">
    <location>
        <begin position="11"/>
        <end position="29"/>
    </location>
</feature>
<dbReference type="Pfam" id="PF07589">
    <property type="entry name" value="PEP-CTERM"/>
    <property type="match status" value="1"/>
</dbReference>
<dbReference type="NCBIfam" id="TIGR02595">
    <property type="entry name" value="PEP_CTERM"/>
    <property type="match status" value="1"/>
</dbReference>
<dbReference type="Proteomes" id="UP000636187">
    <property type="component" value="Unassembled WGS sequence"/>
</dbReference>
<accession>A0ABR8HVG2</accession>
<protein>
    <submittedName>
        <fullName evidence="3">PEP-CTERM sorting domain-containing protein</fullName>
    </submittedName>
</protein>
<feature type="non-terminal residue" evidence="3">
    <location>
        <position position="1"/>
    </location>
</feature>
<evidence type="ECO:0000313" key="3">
    <source>
        <dbReference type="EMBL" id="MBD2623508.1"/>
    </source>
</evidence>
<evidence type="ECO:0000259" key="2">
    <source>
        <dbReference type="Pfam" id="PF07589"/>
    </source>
</evidence>
<keyword evidence="1" id="KW-0472">Membrane</keyword>
<evidence type="ECO:0000313" key="4">
    <source>
        <dbReference type="Proteomes" id="UP000636187"/>
    </source>
</evidence>
<comment type="caution">
    <text evidence="3">The sequence shown here is derived from an EMBL/GenBank/DDBJ whole genome shotgun (WGS) entry which is preliminary data.</text>
</comment>
<name>A0ABR8HVG2_9CHRO</name>
<dbReference type="EMBL" id="JACJSW010000184">
    <property type="protein sequence ID" value="MBD2623508.1"/>
    <property type="molecule type" value="Genomic_DNA"/>
</dbReference>
<evidence type="ECO:0000256" key="1">
    <source>
        <dbReference type="SAM" id="Phobius"/>
    </source>
</evidence>
<keyword evidence="1" id="KW-0812">Transmembrane</keyword>
<keyword evidence="1" id="KW-1133">Transmembrane helix</keyword>
<feature type="transmembrane region" description="Helical" evidence="1">
    <location>
        <begin position="12"/>
        <end position="30"/>
    </location>
</feature>
<organism evidence="3 4">
    <name type="scientific">Microcystis flos-aquae FACHB-1344</name>
    <dbReference type="NCBI Taxonomy" id="2692899"/>
    <lineage>
        <taxon>Bacteria</taxon>
        <taxon>Bacillati</taxon>
        <taxon>Cyanobacteriota</taxon>
        <taxon>Cyanophyceae</taxon>
        <taxon>Oscillatoriophycideae</taxon>
        <taxon>Chroococcales</taxon>
        <taxon>Microcystaceae</taxon>
        <taxon>Microcystis</taxon>
    </lineage>
</organism>
<sequence>IKIVQVGSSTAIPEPSTILAMVILGLGVLLSKKRNQDNSNDS</sequence>
<reference evidence="3 4" key="1">
    <citation type="journal article" date="2020" name="ISME J.">
        <title>Comparative genomics reveals insights into cyanobacterial evolution and habitat adaptation.</title>
        <authorList>
            <person name="Chen M.Y."/>
            <person name="Teng W.K."/>
            <person name="Zhao L."/>
            <person name="Hu C.X."/>
            <person name="Zhou Y.K."/>
            <person name="Han B.P."/>
            <person name="Song L.R."/>
            <person name="Shu W.S."/>
        </authorList>
    </citation>
    <scope>NUCLEOTIDE SEQUENCE [LARGE SCALE GENOMIC DNA]</scope>
    <source>
        <strain evidence="3 4">FACHB-1344</strain>
    </source>
</reference>
<gene>
    <name evidence="3" type="ORF">H6G48_18270</name>
</gene>